<dbReference type="Gene3D" id="1.20.144.10">
    <property type="entry name" value="Phosphatidic acid phosphatase type 2/haloperoxidase"/>
    <property type="match status" value="1"/>
</dbReference>
<dbReference type="EC" id="3.1.3.2" evidence="4 8"/>
<keyword evidence="11" id="KW-1185">Reference proteome</keyword>
<evidence type="ECO:0000256" key="1">
    <source>
        <dbReference type="ARBA" id="ARBA00000032"/>
    </source>
</evidence>
<comment type="caution">
    <text evidence="10">The sequence shown here is derived from an EMBL/GenBank/DDBJ whole genome shotgun (WGS) entry which is preliminary data.</text>
</comment>
<sequence>MISVLCSTSAMAAKIGKDADVTNMPEFYFLQASQSIDSLALLPPPPAPDSVEFLLDKTMYDAGKMLRNTPRGKQAAADAHVEGDGVAISFSASFGMPINLKDTPEIFKLLLNMREDAGDLATRSAKQHYMRIRPFAFYHEATCAQQDETKLSTNGSYPSGHTTIGWATALVLAEINPDRQNEILKRGYEMGQSRVICGYHWQSDIHAGRIVGSAIVARLHSEPTFIEQLNKAKAEFTKLNQ</sequence>
<evidence type="ECO:0000259" key="9">
    <source>
        <dbReference type="SMART" id="SM00014"/>
    </source>
</evidence>
<reference evidence="11" key="1">
    <citation type="journal article" date="2019" name="Int. J. Syst. Evol. Microbiol.">
        <title>The Global Catalogue of Microorganisms (GCM) 10K type strain sequencing project: providing services to taxonomists for standard genome sequencing and annotation.</title>
        <authorList>
            <consortium name="The Broad Institute Genomics Platform"/>
            <consortium name="The Broad Institute Genome Sequencing Center for Infectious Disease"/>
            <person name="Wu L."/>
            <person name="Ma J."/>
        </authorList>
    </citation>
    <scope>NUCLEOTIDE SEQUENCE [LARGE SCALE GENOMIC DNA]</scope>
    <source>
        <strain evidence="11">JCM 18050</strain>
    </source>
</reference>
<dbReference type="PROSITE" id="PS01157">
    <property type="entry name" value="ACID_PHOSPH_CL_A"/>
    <property type="match status" value="1"/>
</dbReference>
<dbReference type="SUPFAM" id="SSF48317">
    <property type="entry name" value="Acid phosphatase/Vanadium-dependent haloperoxidase"/>
    <property type="match status" value="1"/>
</dbReference>
<evidence type="ECO:0000256" key="5">
    <source>
        <dbReference type="ARBA" id="ARBA00022729"/>
    </source>
</evidence>
<evidence type="ECO:0000313" key="11">
    <source>
        <dbReference type="Proteomes" id="UP001500171"/>
    </source>
</evidence>
<dbReference type="CDD" id="cd03397">
    <property type="entry name" value="PAP2_acid_phosphatase"/>
    <property type="match status" value="1"/>
</dbReference>
<organism evidence="10 11">
    <name type="scientific">Orbus sasakiae</name>
    <dbReference type="NCBI Taxonomy" id="1078475"/>
    <lineage>
        <taxon>Bacteria</taxon>
        <taxon>Pseudomonadati</taxon>
        <taxon>Pseudomonadota</taxon>
        <taxon>Gammaproteobacteria</taxon>
        <taxon>Orbales</taxon>
        <taxon>Orbaceae</taxon>
        <taxon>Orbus</taxon>
    </lineage>
</organism>
<evidence type="ECO:0000256" key="4">
    <source>
        <dbReference type="ARBA" id="ARBA00012646"/>
    </source>
</evidence>
<evidence type="ECO:0000256" key="8">
    <source>
        <dbReference type="PIRNR" id="PIRNR000897"/>
    </source>
</evidence>
<dbReference type="PIRSF" id="PIRSF000897">
    <property type="entry name" value="Acid_Ptase_ClsA"/>
    <property type="match status" value="1"/>
</dbReference>
<dbReference type="PRINTS" id="PR00483">
    <property type="entry name" value="BACPHPHTASE"/>
</dbReference>
<feature type="domain" description="Phosphatidic acid phosphatase type 2/haloperoxidase" evidence="9">
    <location>
        <begin position="108"/>
        <end position="220"/>
    </location>
</feature>
<dbReference type="EMBL" id="BAABHY010000001">
    <property type="protein sequence ID" value="GAA5109224.1"/>
    <property type="molecule type" value="Genomic_DNA"/>
</dbReference>
<evidence type="ECO:0000256" key="2">
    <source>
        <dbReference type="ARBA" id="ARBA00004418"/>
    </source>
</evidence>
<evidence type="ECO:0000256" key="6">
    <source>
        <dbReference type="ARBA" id="ARBA00022764"/>
    </source>
</evidence>
<evidence type="ECO:0000313" key="10">
    <source>
        <dbReference type="EMBL" id="GAA5109224.1"/>
    </source>
</evidence>
<evidence type="ECO:0000256" key="7">
    <source>
        <dbReference type="ARBA" id="ARBA00022801"/>
    </source>
</evidence>
<dbReference type="Proteomes" id="UP001500171">
    <property type="component" value="Unassembled WGS sequence"/>
</dbReference>
<keyword evidence="7 8" id="KW-0378">Hydrolase</keyword>
<gene>
    <name evidence="10" type="ORF">GCM10023211_12310</name>
</gene>
<protein>
    <recommendedName>
        <fullName evidence="4 8">Acid phosphatase</fullName>
        <ecNumber evidence="4 8">3.1.3.2</ecNumber>
    </recommendedName>
</protein>
<comment type="similarity">
    <text evidence="3 8">Belongs to the class A bacterial acid phosphatase family.</text>
</comment>
<comment type="subcellular location">
    <subcellularLocation>
        <location evidence="2">Periplasm</location>
    </subcellularLocation>
</comment>
<dbReference type="InterPro" id="IPR000326">
    <property type="entry name" value="PAP2/HPO"/>
</dbReference>
<keyword evidence="6" id="KW-0574">Periplasm</keyword>
<dbReference type="Pfam" id="PF01569">
    <property type="entry name" value="PAP2"/>
    <property type="match status" value="1"/>
</dbReference>
<dbReference type="InterPro" id="IPR001011">
    <property type="entry name" value="Acid_Pase_classA_bac"/>
</dbReference>
<keyword evidence="5" id="KW-0732">Signal</keyword>
<comment type="catalytic activity">
    <reaction evidence="1 8">
        <text>a phosphate monoester + H2O = an alcohol + phosphate</text>
        <dbReference type="Rhea" id="RHEA:15017"/>
        <dbReference type="ChEBI" id="CHEBI:15377"/>
        <dbReference type="ChEBI" id="CHEBI:30879"/>
        <dbReference type="ChEBI" id="CHEBI:43474"/>
        <dbReference type="ChEBI" id="CHEBI:67140"/>
        <dbReference type="EC" id="3.1.3.2"/>
    </reaction>
</comment>
<evidence type="ECO:0000256" key="3">
    <source>
        <dbReference type="ARBA" id="ARBA00009017"/>
    </source>
</evidence>
<name>A0ABP9N9G0_9GAMM</name>
<accession>A0ABP9N9G0</accession>
<dbReference type="SMART" id="SM00014">
    <property type="entry name" value="acidPPc"/>
    <property type="match status" value="1"/>
</dbReference>
<proteinExistence type="inferred from homology"/>
<dbReference type="InterPro" id="IPR018296">
    <property type="entry name" value="Acid_Pase_classA_bac_CS"/>
</dbReference>
<dbReference type="InterPro" id="IPR036938">
    <property type="entry name" value="PAP2/HPO_sf"/>
</dbReference>